<feature type="domain" description="SCP" evidence="2">
    <location>
        <begin position="213"/>
        <end position="327"/>
    </location>
</feature>
<proteinExistence type="predicted"/>
<dbReference type="Pfam" id="PF00188">
    <property type="entry name" value="CAP"/>
    <property type="match status" value="2"/>
</dbReference>
<evidence type="ECO:0000256" key="1">
    <source>
        <dbReference type="SAM" id="SignalP"/>
    </source>
</evidence>
<organism evidence="3 4">
    <name type="scientific">Microcystis aeruginosa Ma_QC_Ch_20071001_S25D</name>
    <dbReference type="NCBI Taxonomy" id="2486250"/>
    <lineage>
        <taxon>Bacteria</taxon>
        <taxon>Bacillati</taxon>
        <taxon>Cyanobacteriota</taxon>
        <taxon>Cyanophyceae</taxon>
        <taxon>Oscillatoriophycideae</taxon>
        <taxon>Chroococcales</taxon>
        <taxon>Microcystaceae</taxon>
        <taxon>Microcystis</taxon>
    </lineage>
</organism>
<comment type="caution">
    <text evidence="3">The sequence shown here is derived from an EMBL/GenBank/DDBJ whole genome shotgun (WGS) entry which is preliminary data.</text>
</comment>
<dbReference type="PANTHER" id="PTHR31157">
    <property type="entry name" value="SCP DOMAIN-CONTAINING PROTEIN"/>
    <property type="match status" value="1"/>
</dbReference>
<feature type="domain" description="SCP" evidence="2">
    <location>
        <begin position="65"/>
        <end position="179"/>
    </location>
</feature>
<dbReference type="InterPro" id="IPR035940">
    <property type="entry name" value="CAP_sf"/>
</dbReference>
<dbReference type="InterPro" id="IPR014044">
    <property type="entry name" value="CAP_dom"/>
</dbReference>
<name>A0A552FII7_MICAE</name>
<feature type="chain" id="PRO_5021922421" evidence="1">
    <location>
        <begin position="24"/>
        <end position="331"/>
    </location>
</feature>
<evidence type="ECO:0000313" key="3">
    <source>
        <dbReference type="EMBL" id="TRU46504.1"/>
    </source>
</evidence>
<protein>
    <submittedName>
        <fullName evidence="3">CAP domain-containing protein</fullName>
    </submittedName>
</protein>
<dbReference type="Proteomes" id="UP000316958">
    <property type="component" value="Unassembled WGS sequence"/>
</dbReference>
<dbReference type="EMBL" id="SFBE01000306">
    <property type="protein sequence ID" value="TRU46504.1"/>
    <property type="molecule type" value="Genomic_DNA"/>
</dbReference>
<dbReference type="CDD" id="cd05379">
    <property type="entry name" value="CAP_bacterial"/>
    <property type="match status" value="2"/>
</dbReference>
<accession>A0A552FII7</accession>
<dbReference type="PANTHER" id="PTHR31157:SF1">
    <property type="entry name" value="SCP DOMAIN-CONTAINING PROTEIN"/>
    <property type="match status" value="1"/>
</dbReference>
<evidence type="ECO:0000259" key="2">
    <source>
        <dbReference type="Pfam" id="PF00188"/>
    </source>
</evidence>
<dbReference type="AlphaFoldDB" id="A0A552FII7"/>
<reference evidence="3 4" key="1">
    <citation type="submission" date="2019-01" db="EMBL/GenBank/DDBJ databases">
        <title>Coherence of Microcystis species and biogeography revealed through population genomics.</title>
        <authorList>
            <person name="Perez-Carrascal O.M."/>
            <person name="Terrat Y."/>
            <person name="Giani A."/>
            <person name="Fortin N."/>
            <person name="Tromas N."/>
            <person name="Shapiro B.J."/>
        </authorList>
    </citation>
    <scope>NUCLEOTIDE SEQUENCE [LARGE SCALE GENOMIC DNA]</scope>
    <source>
        <strain evidence="3">Ma_QC_Ch_20071001_S25D</strain>
    </source>
</reference>
<dbReference type="Gene3D" id="3.40.33.10">
    <property type="entry name" value="CAP"/>
    <property type="match status" value="2"/>
</dbReference>
<keyword evidence="1" id="KW-0732">Signal</keyword>
<sequence>MKSFFKKPYRLGILMLVSTSLMACSALNYSSFTELVPSFSPSPSPSPSPLDAATLLVLENKIYQQVNRYRQSRNLSPLLLNRAISQQARLHSQRMAAGLVPFSHQDFDKRAQTIGVSVPYQAVGENVAVNQGYDDPVMIAVDGWIKSQGHRENMEGDFDSTGIGVATDNQGKLYFTQIFLKRQSAPVSTNPLSYDPIQNQSFLITLEENTNYQVNRYRISQNLPPLRLDARISHEARLFSQKMSHKQAPFSHDGFEGRVKAVQRKIPLEKMGENLAFMKGYPDPVSVAVKGWINSPGHQKNMVGDYNLTGIGIAKNNVGEYYFTQLFVKKR</sequence>
<evidence type="ECO:0000313" key="4">
    <source>
        <dbReference type="Proteomes" id="UP000316958"/>
    </source>
</evidence>
<gene>
    <name evidence="3" type="ORF">EWV57_18515</name>
</gene>
<feature type="signal peptide" evidence="1">
    <location>
        <begin position="1"/>
        <end position="23"/>
    </location>
</feature>
<dbReference type="PROSITE" id="PS51257">
    <property type="entry name" value="PROKAR_LIPOPROTEIN"/>
    <property type="match status" value="1"/>
</dbReference>
<dbReference type="SUPFAM" id="SSF55797">
    <property type="entry name" value="PR-1-like"/>
    <property type="match status" value="2"/>
</dbReference>